<dbReference type="EMBL" id="KK119369">
    <property type="protein sequence ID" value="KFM75497.1"/>
    <property type="molecule type" value="Genomic_DNA"/>
</dbReference>
<feature type="region of interest" description="Disordered" evidence="1">
    <location>
        <begin position="18"/>
        <end position="72"/>
    </location>
</feature>
<dbReference type="Proteomes" id="UP000054359">
    <property type="component" value="Unassembled WGS sequence"/>
</dbReference>
<proteinExistence type="predicted"/>
<keyword evidence="3" id="KW-1185">Reference proteome</keyword>
<evidence type="ECO:0000256" key="1">
    <source>
        <dbReference type="SAM" id="MobiDB-lite"/>
    </source>
</evidence>
<organism evidence="2 3">
    <name type="scientific">Stegodyphus mimosarum</name>
    <name type="common">African social velvet spider</name>
    <dbReference type="NCBI Taxonomy" id="407821"/>
    <lineage>
        <taxon>Eukaryota</taxon>
        <taxon>Metazoa</taxon>
        <taxon>Ecdysozoa</taxon>
        <taxon>Arthropoda</taxon>
        <taxon>Chelicerata</taxon>
        <taxon>Arachnida</taxon>
        <taxon>Araneae</taxon>
        <taxon>Araneomorphae</taxon>
        <taxon>Entelegynae</taxon>
        <taxon>Eresoidea</taxon>
        <taxon>Eresidae</taxon>
        <taxon>Stegodyphus</taxon>
    </lineage>
</organism>
<protein>
    <submittedName>
        <fullName evidence="2">Uncharacterized protein</fullName>
    </submittedName>
</protein>
<name>A0A087UDQ8_STEMI</name>
<feature type="non-terminal residue" evidence="2">
    <location>
        <position position="72"/>
    </location>
</feature>
<accession>A0A087UDQ8</accession>
<dbReference type="AlphaFoldDB" id="A0A087UDQ8"/>
<evidence type="ECO:0000313" key="3">
    <source>
        <dbReference type="Proteomes" id="UP000054359"/>
    </source>
</evidence>
<feature type="compositionally biased region" description="Basic residues" evidence="1">
    <location>
        <begin position="57"/>
        <end position="72"/>
    </location>
</feature>
<sequence>MIPHDLQKQRTFARKAYLASLPKTQEKPNLNPDIPRKKTMQVKSCQQKGGPNMKIAQKSRKKKTVKNKKAVT</sequence>
<evidence type="ECO:0000313" key="2">
    <source>
        <dbReference type="EMBL" id="KFM75497.1"/>
    </source>
</evidence>
<reference evidence="2 3" key="1">
    <citation type="submission" date="2013-11" db="EMBL/GenBank/DDBJ databases">
        <title>Genome sequencing of Stegodyphus mimosarum.</title>
        <authorList>
            <person name="Bechsgaard J."/>
        </authorList>
    </citation>
    <scope>NUCLEOTIDE SEQUENCE [LARGE SCALE GENOMIC DNA]</scope>
</reference>
<gene>
    <name evidence="2" type="ORF">X975_22462</name>
</gene>